<dbReference type="EMBL" id="RQFF01000037">
    <property type="protein sequence ID" value="TGK67068.1"/>
    <property type="molecule type" value="Genomic_DNA"/>
</dbReference>
<feature type="compositionally biased region" description="Basic and acidic residues" evidence="1">
    <location>
        <begin position="49"/>
        <end position="64"/>
    </location>
</feature>
<protein>
    <submittedName>
        <fullName evidence="2">Uncharacterized protein</fullName>
    </submittedName>
</protein>
<evidence type="ECO:0000313" key="2">
    <source>
        <dbReference type="EMBL" id="TGK67068.1"/>
    </source>
</evidence>
<gene>
    <name evidence="2" type="ORF">EHQ18_18390</name>
</gene>
<keyword evidence="3" id="KW-1185">Reference proteome</keyword>
<accession>A0A6N4PUZ5</accession>
<feature type="region of interest" description="Disordered" evidence="1">
    <location>
        <begin position="37"/>
        <end position="72"/>
    </location>
</feature>
<dbReference type="Proteomes" id="UP000297239">
    <property type="component" value="Unassembled WGS sequence"/>
</dbReference>
<sequence>MNPSALDTMTKNARIYFVSNEDRSDYTNGFVEGYKSLKQTKNTEPADLGFDHGTKRRQLEERKAKERHNKGK</sequence>
<comment type="caution">
    <text evidence="2">The sequence shown here is derived from an EMBL/GenBank/DDBJ whole genome shotgun (WGS) entry which is preliminary data.</text>
</comment>
<proteinExistence type="predicted"/>
<dbReference type="RefSeq" id="WP_135636426.1">
    <property type="nucleotide sequence ID" value="NZ_RQFE01000031.1"/>
</dbReference>
<evidence type="ECO:0000313" key="3">
    <source>
        <dbReference type="Proteomes" id="UP000297239"/>
    </source>
</evidence>
<name>A0A6N4PUZ5_9LEPT</name>
<evidence type="ECO:0000256" key="1">
    <source>
        <dbReference type="SAM" id="MobiDB-lite"/>
    </source>
</evidence>
<reference evidence="2" key="1">
    <citation type="journal article" date="2019" name="PLoS Negl. Trop. Dis.">
        <title>Revisiting the worldwide diversity of Leptospira species in the environment.</title>
        <authorList>
            <person name="Vincent A.T."/>
            <person name="Schiettekatte O."/>
            <person name="Bourhy P."/>
            <person name="Veyrier F.J."/>
            <person name="Picardeau M."/>
        </authorList>
    </citation>
    <scope>NUCLEOTIDE SEQUENCE [LARGE SCALE GENOMIC DNA]</scope>
    <source>
        <strain evidence="2">201800293</strain>
    </source>
</reference>
<organism evidence="2 3">
    <name type="scientific">Leptospira kanakyensis</name>
    <dbReference type="NCBI Taxonomy" id="2484968"/>
    <lineage>
        <taxon>Bacteria</taxon>
        <taxon>Pseudomonadati</taxon>
        <taxon>Spirochaetota</taxon>
        <taxon>Spirochaetia</taxon>
        <taxon>Leptospirales</taxon>
        <taxon>Leptospiraceae</taxon>
        <taxon>Leptospira</taxon>
    </lineage>
</organism>
<dbReference type="AlphaFoldDB" id="A0A6N4PUZ5"/>